<keyword evidence="1" id="KW-0805">Transcription regulation</keyword>
<evidence type="ECO:0000259" key="4">
    <source>
        <dbReference type="PROSITE" id="PS50932"/>
    </source>
</evidence>
<dbReference type="CDD" id="cd01392">
    <property type="entry name" value="HTH_LacI"/>
    <property type="match status" value="1"/>
</dbReference>
<name>A0A6N7X1W4_9FIRM</name>
<comment type="caution">
    <text evidence="5">The sequence shown here is derived from an EMBL/GenBank/DDBJ whole genome shotgun (WGS) entry which is preliminary data.</text>
</comment>
<dbReference type="RefSeq" id="WP_154538459.1">
    <property type="nucleotide sequence ID" value="NZ_VUNE01000004.1"/>
</dbReference>
<dbReference type="SUPFAM" id="SSF53822">
    <property type="entry name" value="Periplasmic binding protein-like I"/>
    <property type="match status" value="1"/>
</dbReference>
<feature type="domain" description="HTH lacI-type" evidence="4">
    <location>
        <begin position="7"/>
        <end position="61"/>
    </location>
</feature>
<dbReference type="InterPro" id="IPR010982">
    <property type="entry name" value="Lambda_DNA-bd_dom_sf"/>
</dbReference>
<sequence length="338" mass="37599">MKEGRHVTIKMVADKAGVSKSTVSRAIGNYPDISDKTKEKIFSVMKELNYYPSAIARSLANRISKNVGLVLPADDDFFLNPFFQESLRIISKTASSRGYDVLIAYNGDNETRSVERLVKANKVDGVIMMRSVVQDPTIEYLRDSNFPFVLIGKSIDYSSVHSVDTDNVDACKTLTKKLIDSGCKKIAFIGGDKNSVVTIDRFNGYVKTIEENGMKLNKDLIQENEFSSMNGYRSIEKILKNDSSIDGIVITDALIFSGVMDYINNHKSYETGESSIKIKVIGTFGTGNFQQNPDIEIINVDVDSKILGEKSCNTLIDLLEGKDVEMTQIVDYKISNIN</sequence>
<keyword evidence="6" id="KW-1185">Reference proteome</keyword>
<dbReference type="Pfam" id="PF00532">
    <property type="entry name" value="Peripla_BP_1"/>
    <property type="match status" value="1"/>
</dbReference>
<dbReference type="GO" id="GO:0003700">
    <property type="term" value="F:DNA-binding transcription factor activity"/>
    <property type="evidence" value="ECO:0007669"/>
    <property type="project" value="TreeGrafter"/>
</dbReference>
<dbReference type="SMART" id="SM00354">
    <property type="entry name" value="HTH_LACI"/>
    <property type="match status" value="1"/>
</dbReference>
<evidence type="ECO:0000313" key="6">
    <source>
        <dbReference type="Proteomes" id="UP000440713"/>
    </source>
</evidence>
<dbReference type="AlphaFoldDB" id="A0A6N7X1W4"/>
<dbReference type="Gene3D" id="1.10.260.40">
    <property type="entry name" value="lambda repressor-like DNA-binding domains"/>
    <property type="match status" value="1"/>
</dbReference>
<dbReference type="SUPFAM" id="SSF47413">
    <property type="entry name" value="lambda repressor-like DNA-binding domains"/>
    <property type="match status" value="1"/>
</dbReference>
<dbReference type="PANTHER" id="PTHR30146:SF109">
    <property type="entry name" value="HTH-TYPE TRANSCRIPTIONAL REGULATOR GALS"/>
    <property type="match status" value="1"/>
</dbReference>
<dbReference type="GO" id="GO:0000976">
    <property type="term" value="F:transcription cis-regulatory region binding"/>
    <property type="evidence" value="ECO:0007669"/>
    <property type="project" value="TreeGrafter"/>
</dbReference>
<dbReference type="Proteomes" id="UP000440713">
    <property type="component" value="Unassembled WGS sequence"/>
</dbReference>
<keyword evidence="3" id="KW-0804">Transcription</keyword>
<accession>A0A6N7X1W4</accession>
<dbReference type="InterPro" id="IPR028082">
    <property type="entry name" value="Peripla_BP_I"/>
</dbReference>
<dbReference type="EMBL" id="VUNE01000004">
    <property type="protein sequence ID" value="MST62988.1"/>
    <property type="molecule type" value="Genomic_DNA"/>
</dbReference>
<dbReference type="Pfam" id="PF00356">
    <property type="entry name" value="LacI"/>
    <property type="match status" value="1"/>
</dbReference>
<proteinExistence type="predicted"/>
<reference evidence="5 6" key="1">
    <citation type="submission" date="2019-08" db="EMBL/GenBank/DDBJ databases">
        <title>In-depth cultivation of the pig gut microbiome towards novel bacterial diversity and tailored functional studies.</title>
        <authorList>
            <person name="Wylensek D."/>
            <person name="Hitch T.C.A."/>
            <person name="Clavel T."/>
        </authorList>
    </citation>
    <scope>NUCLEOTIDE SEQUENCE [LARGE SCALE GENOMIC DNA]</scope>
    <source>
        <strain evidence="5 6">WCA-SAB-591-4A-A</strain>
    </source>
</reference>
<dbReference type="PANTHER" id="PTHR30146">
    <property type="entry name" value="LACI-RELATED TRANSCRIPTIONAL REPRESSOR"/>
    <property type="match status" value="1"/>
</dbReference>
<organism evidence="5 6">
    <name type="scientific">Peptostreptococcus porci</name>
    <dbReference type="NCBI Taxonomy" id="2652282"/>
    <lineage>
        <taxon>Bacteria</taxon>
        <taxon>Bacillati</taxon>
        <taxon>Bacillota</taxon>
        <taxon>Clostridia</taxon>
        <taxon>Peptostreptococcales</taxon>
        <taxon>Peptostreptococcaceae</taxon>
        <taxon>Peptostreptococcus</taxon>
    </lineage>
</organism>
<evidence type="ECO:0000313" key="5">
    <source>
        <dbReference type="EMBL" id="MST62988.1"/>
    </source>
</evidence>
<dbReference type="InterPro" id="IPR001761">
    <property type="entry name" value="Peripla_BP/Lac1_sug-bd_dom"/>
</dbReference>
<gene>
    <name evidence="5" type="ORF">FYJ71_08565</name>
</gene>
<evidence type="ECO:0000256" key="3">
    <source>
        <dbReference type="ARBA" id="ARBA00023163"/>
    </source>
</evidence>
<evidence type="ECO:0000256" key="1">
    <source>
        <dbReference type="ARBA" id="ARBA00023015"/>
    </source>
</evidence>
<dbReference type="InterPro" id="IPR000843">
    <property type="entry name" value="HTH_LacI"/>
</dbReference>
<dbReference type="PROSITE" id="PS50932">
    <property type="entry name" value="HTH_LACI_2"/>
    <property type="match status" value="1"/>
</dbReference>
<dbReference type="Gene3D" id="3.40.50.2300">
    <property type="match status" value="2"/>
</dbReference>
<keyword evidence="2" id="KW-0238">DNA-binding</keyword>
<protein>
    <submittedName>
        <fullName evidence="5">LacI family transcriptional regulator</fullName>
    </submittedName>
</protein>
<evidence type="ECO:0000256" key="2">
    <source>
        <dbReference type="ARBA" id="ARBA00023125"/>
    </source>
</evidence>